<dbReference type="Pfam" id="PF14223">
    <property type="entry name" value="Retrotran_gag_2"/>
    <property type="match status" value="1"/>
</dbReference>
<proteinExistence type="predicted"/>
<keyword evidence="4" id="KW-1185">Reference proteome</keyword>
<evidence type="ECO:0000256" key="2">
    <source>
        <dbReference type="SAM" id="MobiDB-lite"/>
    </source>
</evidence>
<dbReference type="Proteomes" id="UP000233837">
    <property type="component" value="Unassembled WGS sequence"/>
</dbReference>
<gene>
    <name evidence="3" type="ORF">MA16_Dca028474</name>
</gene>
<evidence type="ECO:0000313" key="3">
    <source>
        <dbReference type="EMBL" id="PKU61774.1"/>
    </source>
</evidence>
<sequence>MRALLGAQDAWEVVENGFVEVTDTAGMTANQLKALKETRAKDKTALYLLYQAIDESGFEKIAGATTSKEAWNTLEKVFKGADRVKQVRLQTLRGELEGMKMKESEGVSDYITRVQTVVNQLKRNGEMLTDARVVEKILRSLTNNFENVVCAIEESKDLGTLTVEELAGSLEAHEQQKKKKKEEMLEEVLQSKATIKDDKVLYSQNFCGRGRGRRGRGNECGGRGRGYGRQFEEKEHANQQNWRG</sequence>
<dbReference type="PANTHER" id="PTHR35317:SF28">
    <property type="entry name" value="ZINC FINGER, CCHC-TYPE, RIBONUCLEASE H-LIKE DOMAIN, GAG-PRE-INTEGRASE DOMAIN PROTEIN-RELATED"/>
    <property type="match status" value="1"/>
</dbReference>
<dbReference type="AlphaFoldDB" id="A0A2I0VED6"/>
<accession>A0A2I0VED6</accession>
<keyword evidence="1" id="KW-0175">Coiled coil</keyword>
<evidence type="ECO:0008006" key="5">
    <source>
        <dbReference type="Google" id="ProtNLM"/>
    </source>
</evidence>
<protein>
    <recommendedName>
        <fullName evidence="5">Retrovirus-related Pol polyprotein from transposon TNT 1-94</fullName>
    </recommendedName>
</protein>
<evidence type="ECO:0000313" key="4">
    <source>
        <dbReference type="Proteomes" id="UP000233837"/>
    </source>
</evidence>
<dbReference type="PANTHER" id="PTHR35317">
    <property type="entry name" value="OS04G0629600 PROTEIN"/>
    <property type="match status" value="1"/>
</dbReference>
<evidence type="ECO:0000256" key="1">
    <source>
        <dbReference type="SAM" id="Coils"/>
    </source>
</evidence>
<feature type="coiled-coil region" evidence="1">
    <location>
        <begin position="163"/>
        <end position="190"/>
    </location>
</feature>
<reference evidence="3 4" key="1">
    <citation type="journal article" date="2016" name="Sci. Rep.">
        <title>The Dendrobium catenatum Lindl. genome sequence provides insights into polysaccharide synthase, floral development and adaptive evolution.</title>
        <authorList>
            <person name="Zhang G.Q."/>
            <person name="Xu Q."/>
            <person name="Bian C."/>
            <person name="Tsai W.C."/>
            <person name="Yeh C.M."/>
            <person name="Liu K.W."/>
            <person name="Yoshida K."/>
            <person name="Zhang L.S."/>
            <person name="Chang S.B."/>
            <person name="Chen F."/>
            <person name="Shi Y."/>
            <person name="Su Y.Y."/>
            <person name="Zhang Y.Q."/>
            <person name="Chen L.J."/>
            <person name="Yin Y."/>
            <person name="Lin M."/>
            <person name="Huang H."/>
            <person name="Deng H."/>
            <person name="Wang Z.W."/>
            <person name="Zhu S.L."/>
            <person name="Zhao X."/>
            <person name="Deng C."/>
            <person name="Niu S.C."/>
            <person name="Huang J."/>
            <person name="Wang M."/>
            <person name="Liu G.H."/>
            <person name="Yang H.J."/>
            <person name="Xiao X.J."/>
            <person name="Hsiao Y.Y."/>
            <person name="Wu W.L."/>
            <person name="Chen Y.Y."/>
            <person name="Mitsuda N."/>
            <person name="Ohme-Takagi M."/>
            <person name="Luo Y.B."/>
            <person name="Van de Peer Y."/>
            <person name="Liu Z.J."/>
        </authorList>
    </citation>
    <scope>NUCLEOTIDE SEQUENCE [LARGE SCALE GENOMIC DNA]</scope>
    <source>
        <tissue evidence="3">The whole plant</tissue>
    </source>
</reference>
<feature type="region of interest" description="Disordered" evidence="2">
    <location>
        <begin position="209"/>
        <end position="244"/>
    </location>
</feature>
<name>A0A2I0VED6_9ASPA</name>
<organism evidence="3 4">
    <name type="scientific">Dendrobium catenatum</name>
    <dbReference type="NCBI Taxonomy" id="906689"/>
    <lineage>
        <taxon>Eukaryota</taxon>
        <taxon>Viridiplantae</taxon>
        <taxon>Streptophyta</taxon>
        <taxon>Embryophyta</taxon>
        <taxon>Tracheophyta</taxon>
        <taxon>Spermatophyta</taxon>
        <taxon>Magnoliopsida</taxon>
        <taxon>Liliopsida</taxon>
        <taxon>Asparagales</taxon>
        <taxon>Orchidaceae</taxon>
        <taxon>Epidendroideae</taxon>
        <taxon>Malaxideae</taxon>
        <taxon>Dendrobiinae</taxon>
        <taxon>Dendrobium</taxon>
    </lineage>
</organism>
<feature type="compositionally biased region" description="Gly residues" evidence="2">
    <location>
        <begin position="218"/>
        <end position="227"/>
    </location>
</feature>
<reference evidence="3 4" key="2">
    <citation type="journal article" date="2017" name="Nature">
        <title>The Apostasia genome and the evolution of orchids.</title>
        <authorList>
            <person name="Zhang G.Q."/>
            <person name="Liu K.W."/>
            <person name="Li Z."/>
            <person name="Lohaus R."/>
            <person name="Hsiao Y.Y."/>
            <person name="Niu S.C."/>
            <person name="Wang J.Y."/>
            <person name="Lin Y.C."/>
            <person name="Xu Q."/>
            <person name="Chen L.J."/>
            <person name="Yoshida K."/>
            <person name="Fujiwara S."/>
            <person name="Wang Z.W."/>
            <person name="Zhang Y.Q."/>
            <person name="Mitsuda N."/>
            <person name="Wang M."/>
            <person name="Liu G.H."/>
            <person name="Pecoraro L."/>
            <person name="Huang H.X."/>
            <person name="Xiao X.J."/>
            <person name="Lin M."/>
            <person name="Wu X.Y."/>
            <person name="Wu W.L."/>
            <person name="Chen Y.Y."/>
            <person name="Chang S.B."/>
            <person name="Sakamoto S."/>
            <person name="Ohme-Takagi M."/>
            <person name="Yagi M."/>
            <person name="Zeng S.J."/>
            <person name="Shen C.Y."/>
            <person name="Yeh C.M."/>
            <person name="Luo Y.B."/>
            <person name="Tsai W.C."/>
            <person name="Van de Peer Y."/>
            <person name="Liu Z.J."/>
        </authorList>
    </citation>
    <scope>NUCLEOTIDE SEQUENCE [LARGE SCALE GENOMIC DNA]</scope>
    <source>
        <tissue evidence="3">The whole plant</tissue>
    </source>
</reference>
<dbReference type="EMBL" id="KZ504590">
    <property type="protein sequence ID" value="PKU61774.1"/>
    <property type="molecule type" value="Genomic_DNA"/>
</dbReference>